<evidence type="ECO:0000313" key="2">
    <source>
        <dbReference type="EMBL" id="JAG16799.1"/>
    </source>
</evidence>
<name>A0A0A9XDA9_LYGHE</name>
<dbReference type="Gene3D" id="1.10.1070.11">
    <property type="entry name" value="Phosphatidylinositol 3-/4-kinase, catalytic domain"/>
    <property type="match status" value="1"/>
</dbReference>
<dbReference type="InterPro" id="IPR011009">
    <property type="entry name" value="Kinase-like_dom_sf"/>
</dbReference>
<evidence type="ECO:0000313" key="4">
    <source>
        <dbReference type="EMBL" id="JAG16802.1"/>
    </source>
</evidence>
<evidence type="ECO:0000313" key="3">
    <source>
        <dbReference type="EMBL" id="JAG16800.1"/>
    </source>
</evidence>
<proteinExistence type="predicted"/>
<gene>
    <name evidence="5" type="primary">AFK_0</name>
    <name evidence="2" type="synonym">AFK_1</name>
    <name evidence="4" type="synonym">AFK_2</name>
    <name evidence="3" type="synonym">AFK_3</name>
    <name evidence="4" type="ORF">CM83_17700</name>
    <name evidence="2" type="ORF">CM83_17703</name>
    <name evidence="3" type="ORF">CM83_17706</name>
    <name evidence="5" type="ORF">CM83_17709</name>
</gene>
<dbReference type="AlphaFoldDB" id="A0A0A9XDA9"/>
<protein>
    <submittedName>
        <fullName evidence="5">Actin-fragmin kinase</fullName>
    </submittedName>
</protein>
<reference evidence="5" key="2">
    <citation type="submission" date="2014-07" db="EMBL/GenBank/DDBJ databases">
        <authorList>
            <person name="Hull J."/>
        </authorList>
    </citation>
    <scope>NUCLEOTIDE SEQUENCE</scope>
</reference>
<feature type="domain" description="Actin-fragmin kinase catalytic" evidence="1">
    <location>
        <begin position="6"/>
        <end position="223"/>
    </location>
</feature>
<dbReference type="GO" id="GO:0016301">
    <property type="term" value="F:kinase activity"/>
    <property type="evidence" value="ECO:0007669"/>
    <property type="project" value="UniProtKB-KW"/>
</dbReference>
<dbReference type="EMBL" id="GBHO01026802">
    <property type="protein sequence ID" value="JAG16802.1"/>
    <property type="molecule type" value="Transcribed_RNA"/>
</dbReference>
<dbReference type="InterPro" id="IPR036940">
    <property type="entry name" value="PI3/4_kinase_cat_sf"/>
</dbReference>
<sequence>MSQDGNQDGVIFVKFSNLINNILRNTMYGVCDTMVIKSTQQTAGVIFATRFAALLRVHAPYAHAIHRTECTSLLQRLQELHPTSIGKLKYSYILCIEYVSGTLLRDALHSNSFTKYLTCYSQQLLYQIARICAMDIVLNYTDRFPLLCDNFGNSTNIILCFPNSKHECKVNGDELYEELCSVYAVDNSIVSITHHDDLHKYLQRIDTLVINVLKYIHHRNHHSKINNQMYRIPNAILVMDFLQSFFSYRYVFFYVL</sequence>
<evidence type="ECO:0000259" key="1">
    <source>
        <dbReference type="Pfam" id="PF09192"/>
    </source>
</evidence>
<accession>A0A0A9XDA9</accession>
<reference evidence="5" key="1">
    <citation type="journal article" date="2014" name="PLoS ONE">
        <title>Transcriptome-Based Identification of ABC Transporters in the Western Tarnished Plant Bug Lygus hesperus.</title>
        <authorList>
            <person name="Hull J.J."/>
            <person name="Chaney K."/>
            <person name="Geib S.M."/>
            <person name="Fabrick J.A."/>
            <person name="Brent C.S."/>
            <person name="Walsh D."/>
            <person name="Lavine L.C."/>
        </authorList>
    </citation>
    <scope>NUCLEOTIDE SEQUENCE</scope>
</reference>
<dbReference type="InterPro" id="IPR015275">
    <property type="entry name" value="Actin-fragmin_kin_cat_dom"/>
</dbReference>
<dbReference type="Pfam" id="PF09192">
    <property type="entry name" value="Act-Frag_cataly"/>
    <property type="match status" value="1"/>
</dbReference>
<keyword evidence="5" id="KW-0808">Transferase</keyword>
<keyword evidence="5" id="KW-0418">Kinase</keyword>
<dbReference type="EMBL" id="GBHO01026801">
    <property type="protein sequence ID" value="JAG16803.1"/>
    <property type="molecule type" value="Transcribed_RNA"/>
</dbReference>
<evidence type="ECO:0000313" key="5">
    <source>
        <dbReference type="EMBL" id="JAG16803.1"/>
    </source>
</evidence>
<organism evidence="5">
    <name type="scientific">Lygus hesperus</name>
    <name type="common">Western plant bug</name>
    <dbReference type="NCBI Taxonomy" id="30085"/>
    <lineage>
        <taxon>Eukaryota</taxon>
        <taxon>Metazoa</taxon>
        <taxon>Ecdysozoa</taxon>
        <taxon>Arthropoda</taxon>
        <taxon>Hexapoda</taxon>
        <taxon>Insecta</taxon>
        <taxon>Pterygota</taxon>
        <taxon>Neoptera</taxon>
        <taxon>Paraneoptera</taxon>
        <taxon>Hemiptera</taxon>
        <taxon>Heteroptera</taxon>
        <taxon>Panheteroptera</taxon>
        <taxon>Cimicomorpha</taxon>
        <taxon>Miridae</taxon>
        <taxon>Mirini</taxon>
        <taxon>Lygus</taxon>
    </lineage>
</organism>
<dbReference type="SUPFAM" id="SSF56112">
    <property type="entry name" value="Protein kinase-like (PK-like)"/>
    <property type="match status" value="1"/>
</dbReference>
<dbReference type="EMBL" id="GBHO01026805">
    <property type="protein sequence ID" value="JAG16799.1"/>
    <property type="molecule type" value="Transcribed_RNA"/>
</dbReference>
<dbReference type="EMBL" id="GBHO01026804">
    <property type="protein sequence ID" value="JAG16800.1"/>
    <property type="molecule type" value="Transcribed_RNA"/>
</dbReference>